<evidence type="ECO:0000259" key="2">
    <source>
        <dbReference type="Pfam" id="PF02805"/>
    </source>
</evidence>
<dbReference type="InterPro" id="IPR035451">
    <property type="entry name" value="Ada-like_dom_sf"/>
</dbReference>
<evidence type="ECO:0000313" key="5">
    <source>
        <dbReference type="Proteomes" id="UP000298545"/>
    </source>
</evidence>
<feature type="domain" description="Ada DNA repair metal-binding" evidence="2">
    <location>
        <begin position="12"/>
        <end position="73"/>
    </location>
</feature>
<dbReference type="GO" id="GO:0003677">
    <property type="term" value="F:DNA binding"/>
    <property type="evidence" value="ECO:0007669"/>
    <property type="project" value="InterPro"/>
</dbReference>
<keyword evidence="6" id="KW-1185">Reference proteome</keyword>
<keyword evidence="3" id="KW-0808">Transferase</keyword>
<protein>
    <submittedName>
        <fullName evidence="3">Methylphosphotriester-DNA--protein-cysteine methyltransferase family protein</fullName>
    </submittedName>
</protein>
<name>A0A4D7DSB1_9HYPH</name>
<keyword evidence="3" id="KW-0489">Methyltransferase</keyword>
<gene>
    <name evidence="3" type="ORF">CFBP5473_11980</name>
    <name evidence="4" type="ORF">J5285_07750</name>
</gene>
<evidence type="ECO:0000313" key="3">
    <source>
        <dbReference type="EMBL" id="QCI98547.1"/>
    </source>
</evidence>
<dbReference type="STRING" id="1367849.GCA_000518585_01094"/>
<proteinExistence type="predicted"/>
<reference evidence="4 6" key="2">
    <citation type="submission" date="2021-03" db="EMBL/GenBank/DDBJ databases">
        <title>Rapid diversification of plasmids in a genus of pathogenic and nitrogen fixing bacteria.</title>
        <authorList>
            <person name="Weisberg A.J."/>
            <person name="Miller M."/>
            <person name="Ream W."/>
            <person name="Grunwald N.J."/>
            <person name="Chang J.H."/>
        </authorList>
    </citation>
    <scope>NUCLEOTIDE SEQUENCE [LARGE SCALE GENOMIC DNA]</scope>
    <source>
        <strain evidence="4 6">AF3.44</strain>
    </source>
</reference>
<dbReference type="EMBL" id="CP039691">
    <property type="protein sequence ID" value="QCI98547.1"/>
    <property type="molecule type" value="Genomic_DNA"/>
</dbReference>
<dbReference type="OrthoDB" id="9802228at2"/>
<evidence type="ECO:0000256" key="1">
    <source>
        <dbReference type="ARBA" id="ARBA00023159"/>
    </source>
</evidence>
<dbReference type="GO" id="GO:0006355">
    <property type="term" value="P:regulation of DNA-templated transcription"/>
    <property type="evidence" value="ECO:0007669"/>
    <property type="project" value="InterPro"/>
</dbReference>
<dbReference type="GO" id="GO:0008168">
    <property type="term" value="F:methyltransferase activity"/>
    <property type="evidence" value="ECO:0007669"/>
    <property type="project" value="UniProtKB-KW"/>
</dbReference>
<dbReference type="GO" id="GO:0032259">
    <property type="term" value="P:methylation"/>
    <property type="evidence" value="ECO:0007669"/>
    <property type="project" value="UniProtKB-KW"/>
</dbReference>
<dbReference type="Gene3D" id="1.10.10.60">
    <property type="entry name" value="Homeodomain-like"/>
    <property type="match status" value="1"/>
</dbReference>
<dbReference type="EMBL" id="CP072167">
    <property type="protein sequence ID" value="QYA05989.1"/>
    <property type="molecule type" value="Genomic_DNA"/>
</dbReference>
<evidence type="ECO:0000313" key="4">
    <source>
        <dbReference type="EMBL" id="QYA05989.1"/>
    </source>
</evidence>
<organism evidence="3 5">
    <name type="scientific">Agrobacterium larrymoorei</name>
    <dbReference type="NCBI Taxonomy" id="160699"/>
    <lineage>
        <taxon>Bacteria</taxon>
        <taxon>Pseudomonadati</taxon>
        <taxon>Pseudomonadota</taxon>
        <taxon>Alphaproteobacteria</taxon>
        <taxon>Hyphomicrobiales</taxon>
        <taxon>Rhizobiaceae</taxon>
        <taxon>Rhizobium/Agrobacterium group</taxon>
        <taxon>Agrobacterium</taxon>
    </lineage>
</organism>
<dbReference type="InterPro" id="IPR004026">
    <property type="entry name" value="Ada_DNA_repair_Zn-bd"/>
</dbReference>
<dbReference type="AlphaFoldDB" id="A0A4D7DSB1"/>
<accession>A0A4D7DSB1</accession>
<evidence type="ECO:0000313" key="6">
    <source>
        <dbReference type="Proteomes" id="UP000826513"/>
    </source>
</evidence>
<dbReference type="GO" id="GO:0008270">
    <property type="term" value="F:zinc ion binding"/>
    <property type="evidence" value="ECO:0007669"/>
    <property type="project" value="InterPro"/>
</dbReference>
<dbReference type="GO" id="GO:0006281">
    <property type="term" value="P:DNA repair"/>
    <property type="evidence" value="ECO:0007669"/>
    <property type="project" value="InterPro"/>
</dbReference>
<reference evidence="3 5" key="1">
    <citation type="submission" date="2019-04" db="EMBL/GenBank/DDBJ databases">
        <title>Complete genome sequence of Agrobacterium larrymoorei CFBP5473.</title>
        <authorList>
            <person name="Haryono M."/>
            <person name="Chou L."/>
            <person name="Lin Y.-C."/>
            <person name="Lai E.-M."/>
            <person name="Kuo C.-H."/>
        </authorList>
    </citation>
    <scope>NUCLEOTIDE SEQUENCE [LARGE SCALE GENOMIC DNA]</scope>
    <source>
        <strain evidence="3 5">CFBP5473</strain>
    </source>
</reference>
<dbReference type="Pfam" id="PF02805">
    <property type="entry name" value="Ada_Zn_binding"/>
    <property type="match status" value="1"/>
</dbReference>
<sequence length="157" mass="17851">MLFDLPDPDLLYAALLARDHRFDGQAFVCVSSTGVFCRLTCPARKPNRENCTFFASVGECIEAGFRACKRCHPIQASAMADPAVAQLMQALDERPDFRWSEDHLERLGYDVSTVRRSFKRHFGMTFLEMARQRRLREGFQTLGSGLINRASSSKLLR</sequence>
<keyword evidence="1" id="KW-0010">Activator</keyword>
<dbReference type="KEGG" id="alf:CFBP5473_11980"/>
<dbReference type="Proteomes" id="UP000298545">
    <property type="component" value="Chromosome circular"/>
</dbReference>
<dbReference type="SUPFAM" id="SSF57884">
    <property type="entry name" value="Ada DNA repair protein, N-terminal domain (N-Ada 10)"/>
    <property type="match status" value="1"/>
</dbReference>
<dbReference type="Proteomes" id="UP000826513">
    <property type="component" value="Chromosome 1"/>
</dbReference>
<dbReference type="Gene3D" id="3.40.10.10">
    <property type="entry name" value="DNA Methylphosphotriester Repair Domain"/>
    <property type="match status" value="1"/>
</dbReference>